<gene>
    <name evidence="2" type="ORF">DUT91_24065</name>
</gene>
<comment type="caution">
    <text evidence="2">The sequence shown here is derived from an EMBL/GenBank/DDBJ whole genome shotgun (WGS) entry which is preliminary data.</text>
</comment>
<evidence type="ECO:0000313" key="2">
    <source>
        <dbReference type="EMBL" id="RCS21441.1"/>
    </source>
</evidence>
<evidence type="ECO:0008006" key="4">
    <source>
        <dbReference type="Google" id="ProtNLM"/>
    </source>
</evidence>
<feature type="transmembrane region" description="Helical" evidence="1">
    <location>
        <begin position="66"/>
        <end position="85"/>
    </location>
</feature>
<dbReference type="EMBL" id="QOZG01000037">
    <property type="protein sequence ID" value="RCS21441.1"/>
    <property type="molecule type" value="Genomic_DNA"/>
</dbReference>
<sequence length="86" mass="9159">MKIDRLTIANVLKAAKFSDENATAVATAIGDAIEDATKDMASLKDLELISAKSDARMESIARTQTIWIIGAIFTAVGLLAALKFFA</sequence>
<name>A0A368JWW2_9HYPH</name>
<evidence type="ECO:0000313" key="3">
    <source>
        <dbReference type="Proteomes" id="UP000253420"/>
    </source>
</evidence>
<keyword evidence="3" id="KW-1185">Reference proteome</keyword>
<organism evidence="2 3">
    <name type="scientific">Phyllobacterium salinisoli</name>
    <dbReference type="NCBI Taxonomy" id="1899321"/>
    <lineage>
        <taxon>Bacteria</taxon>
        <taxon>Pseudomonadati</taxon>
        <taxon>Pseudomonadota</taxon>
        <taxon>Alphaproteobacteria</taxon>
        <taxon>Hyphomicrobiales</taxon>
        <taxon>Phyllobacteriaceae</taxon>
        <taxon>Phyllobacterium</taxon>
    </lineage>
</organism>
<dbReference type="AlphaFoldDB" id="A0A368JWW2"/>
<dbReference type="RefSeq" id="WP_114442931.1">
    <property type="nucleotide sequence ID" value="NZ_QOZG01000037.1"/>
</dbReference>
<keyword evidence="1" id="KW-0472">Membrane</keyword>
<dbReference type="Proteomes" id="UP000253420">
    <property type="component" value="Unassembled WGS sequence"/>
</dbReference>
<keyword evidence="1" id="KW-1133">Transmembrane helix</keyword>
<keyword evidence="1" id="KW-0812">Transmembrane</keyword>
<accession>A0A368JWW2</accession>
<proteinExistence type="predicted"/>
<reference evidence="2 3" key="1">
    <citation type="submission" date="2018-07" db="EMBL/GenBank/DDBJ databases">
        <title>The draft genome of Phyllobacterium salinisoli.</title>
        <authorList>
            <person name="Liu L."/>
            <person name="Li L."/>
            <person name="Zhang X."/>
            <person name="Liang L."/>
        </authorList>
    </citation>
    <scope>NUCLEOTIDE SEQUENCE [LARGE SCALE GENOMIC DNA]</scope>
    <source>
        <strain evidence="2 3">LLAN61</strain>
    </source>
</reference>
<protein>
    <recommendedName>
        <fullName evidence="4">DUF1640 domain-containing protein</fullName>
    </recommendedName>
</protein>
<evidence type="ECO:0000256" key="1">
    <source>
        <dbReference type="SAM" id="Phobius"/>
    </source>
</evidence>